<feature type="region of interest" description="Disordered" evidence="1">
    <location>
        <begin position="92"/>
        <end position="163"/>
    </location>
</feature>
<feature type="compositionally biased region" description="Pro residues" evidence="1">
    <location>
        <begin position="147"/>
        <end position="161"/>
    </location>
</feature>
<gene>
    <name evidence="2" type="ORF">HPB51_016690</name>
</gene>
<evidence type="ECO:0000313" key="3">
    <source>
        <dbReference type="Proteomes" id="UP000821866"/>
    </source>
</evidence>
<sequence length="305" mass="32458">MHAQVRSVCWTPRHREPVLQETLQGATTPATQCSTGRLSRPQEEKTFTPTEAMEAGLSGTATRGLALYHQPYSVPSPWRGCSQAFLARPNSGRISSQGAYSEAGFARPAQPNPPSPGHKSAGQGDSSWATRIRQEPQVSGSGGAAFPSPPSMIPRPKPRTPSAPTWEQIQFRELQAQVASFTQAVEALANHSSIPTPTPSGQALEAMDSAASQHGDNVVLLAPMEARLSSLGPDEVHSDLRSGYIAATLQTVFDHIPGMIVAQLPQLALNTRQSKLKQLSNSPAFLHLSQVAAVDEQSSSLTATS</sequence>
<organism evidence="2 3">
    <name type="scientific">Rhipicephalus microplus</name>
    <name type="common">Cattle tick</name>
    <name type="synonym">Boophilus microplus</name>
    <dbReference type="NCBI Taxonomy" id="6941"/>
    <lineage>
        <taxon>Eukaryota</taxon>
        <taxon>Metazoa</taxon>
        <taxon>Ecdysozoa</taxon>
        <taxon>Arthropoda</taxon>
        <taxon>Chelicerata</taxon>
        <taxon>Arachnida</taxon>
        <taxon>Acari</taxon>
        <taxon>Parasitiformes</taxon>
        <taxon>Ixodida</taxon>
        <taxon>Ixodoidea</taxon>
        <taxon>Ixodidae</taxon>
        <taxon>Rhipicephalinae</taxon>
        <taxon>Rhipicephalus</taxon>
        <taxon>Boophilus</taxon>
    </lineage>
</organism>
<name>A0A9J6D5N9_RHIMP</name>
<evidence type="ECO:0000256" key="1">
    <source>
        <dbReference type="SAM" id="MobiDB-lite"/>
    </source>
</evidence>
<dbReference type="EMBL" id="JABSTU010000011">
    <property type="protein sequence ID" value="KAH8009411.1"/>
    <property type="molecule type" value="Genomic_DNA"/>
</dbReference>
<feature type="compositionally biased region" description="Polar residues" evidence="1">
    <location>
        <begin position="24"/>
        <end position="37"/>
    </location>
</feature>
<protein>
    <submittedName>
        <fullName evidence="2">Uncharacterized protein</fullName>
    </submittedName>
</protein>
<keyword evidence="3" id="KW-1185">Reference proteome</keyword>
<feature type="region of interest" description="Disordered" evidence="1">
    <location>
        <begin position="24"/>
        <end position="54"/>
    </location>
</feature>
<evidence type="ECO:0000313" key="2">
    <source>
        <dbReference type="EMBL" id="KAH8009411.1"/>
    </source>
</evidence>
<dbReference type="AlphaFoldDB" id="A0A9J6D5N9"/>
<dbReference type="Proteomes" id="UP000821866">
    <property type="component" value="Chromosome 9"/>
</dbReference>
<accession>A0A9J6D5N9</accession>
<proteinExistence type="predicted"/>
<reference evidence="2" key="1">
    <citation type="journal article" date="2020" name="Cell">
        <title>Large-Scale Comparative Analyses of Tick Genomes Elucidate Their Genetic Diversity and Vector Capacities.</title>
        <authorList>
            <consortium name="Tick Genome and Microbiome Consortium (TIGMIC)"/>
            <person name="Jia N."/>
            <person name="Wang J."/>
            <person name="Shi W."/>
            <person name="Du L."/>
            <person name="Sun Y."/>
            <person name="Zhan W."/>
            <person name="Jiang J.F."/>
            <person name="Wang Q."/>
            <person name="Zhang B."/>
            <person name="Ji P."/>
            <person name="Bell-Sakyi L."/>
            <person name="Cui X.M."/>
            <person name="Yuan T.T."/>
            <person name="Jiang B.G."/>
            <person name="Yang W.F."/>
            <person name="Lam T.T."/>
            <person name="Chang Q.C."/>
            <person name="Ding S.J."/>
            <person name="Wang X.J."/>
            <person name="Zhu J.G."/>
            <person name="Ruan X.D."/>
            <person name="Zhao L."/>
            <person name="Wei J.T."/>
            <person name="Ye R.Z."/>
            <person name="Que T.C."/>
            <person name="Du C.H."/>
            <person name="Zhou Y.H."/>
            <person name="Cheng J.X."/>
            <person name="Dai P.F."/>
            <person name="Guo W.B."/>
            <person name="Han X.H."/>
            <person name="Huang E.J."/>
            <person name="Li L.F."/>
            <person name="Wei W."/>
            <person name="Gao Y.C."/>
            <person name="Liu J.Z."/>
            <person name="Shao H.Z."/>
            <person name="Wang X."/>
            <person name="Wang C.C."/>
            <person name="Yang T.C."/>
            <person name="Huo Q.B."/>
            <person name="Li W."/>
            <person name="Chen H.Y."/>
            <person name="Chen S.E."/>
            <person name="Zhou L.G."/>
            <person name="Ni X.B."/>
            <person name="Tian J.H."/>
            <person name="Sheng Y."/>
            <person name="Liu T."/>
            <person name="Pan Y.S."/>
            <person name="Xia L.Y."/>
            <person name="Li J."/>
            <person name="Zhao F."/>
            <person name="Cao W.C."/>
        </authorList>
    </citation>
    <scope>NUCLEOTIDE SEQUENCE</scope>
    <source>
        <strain evidence="2">Rmic-2018</strain>
    </source>
</reference>
<reference evidence="2" key="2">
    <citation type="submission" date="2021-09" db="EMBL/GenBank/DDBJ databases">
        <authorList>
            <person name="Jia N."/>
            <person name="Wang J."/>
            <person name="Shi W."/>
            <person name="Du L."/>
            <person name="Sun Y."/>
            <person name="Zhan W."/>
            <person name="Jiang J."/>
            <person name="Wang Q."/>
            <person name="Zhang B."/>
            <person name="Ji P."/>
            <person name="Sakyi L.B."/>
            <person name="Cui X."/>
            <person name="Yuan T."/>
            <person name="Jiang B."/>
            <person name="Yang W."/>
            <person name="Lam T.T.-Y."/>
            <person name="Chang Q."/>
            <person name="Ding S."/>
            <person name="Wang X."/>
            <person name="Zhu J."/>
            <person name="Ruan X."/>
            <person name="Zhao L."/>
            <person name="Wei J."/>
            <person name="Que T."/>
            <person name="Du C."/>
            <person name="Cheng J."/>
            <person name="Dai P."/>
            <person name="Han X."/>
            <person name="Huang E."/>
            <person name="Gao Y."/>
            <person name="Liu J."/>
            <person name="Shao H."/>
            <person name="Ye R."/>
            <person name="Li L."/>
            <person name="Wei W."/>
            <person name="Wang X."/>
            <person name="Wang C."/>
            <person name="Huo Q."/>
            <person name="Li W."/>
            <person name="Guo W."/>
            <person name="Chen H."/>
            <person name="Chen S."/>
            <person name="Zhou L."/>
            <person name="Zhou L."/>
            <person name="Ni X."/>
            <person name="Tian J."/>
            <person name="Zhou Y."/>
            <person name="Sheng Y."/>
            <person name="Liu T."/>
            <person name="Pan Y."/>
            <person name="Xia L."/>
            <person name="Li J."/>
            <person name="Zhao F."/>
            <person name="Cao W."/>
        </authorList>
    </citation>
    <scope>NUCLEOTIDE SEQUENCE</scope>
    <source>
        <strain evidence="2">Rmic-2018</strain>
        <tissue evidence="2">Larvae</tissue>
    </source>
</reference>
<comment type="caution">
    <text evidence="2">The sequence shown here is derived from an EMBL/GenBank/DDBJ whole genome shotgun (WGS) entry which is preliminary data.</text>
</comment>